<dbReference type="EMBL" id="CP011564">
    <property type="protein sequence ID" value="ALG82244.1"/>
    <property type="molecule type" value="Genomic_DNA"/>
</dbReference>
<accession>A0A0F7PCE8</accession>
<dbReference type="KEGG" id="hsf:HLASA_1351"/>
<dbReference type="SUPFAM" id="SSF52172">
    <property type="entry name" value="CheY-like"/>
    <property type="match status" value="1"/>
</dbReference>
<evidence type="ECO:0000313" key="13">
    <source>
        <dbReference type="Proteomes" id="UP000060390"/>
    </source>
</evidence>
<reference evidence="12 13" key="3">
    <citation type="journal article" date="2016" name="Stand. Genomic Sci.">
        <title>Complete genome sequence of 'Halanaeroarchaeum sulfurireducens' M27-SA2, a sulfur-reducing and acetate-oxidizing haloarchaeon from the deep-sea hypersaline anoxic lake Medee.</title>
        <authorList>
            <person name="Messina E."/>
            <person name="Sorokin D.Y."/>
            <person name="Kublanov I.V."/>
            <person name="Toshchakov S."/>
            <person name="Lopatina A."/>
            <person name="Arcadi E."/>
            <person name="Smedile F."/>
            <person name="La Spada G."/>
            <person name="La Cono V."/>
            <person name="Yakimov M.M."/>
        </authorList>
    </citation>
    <scope>NUCLEOTIDE SEQUENCE [LARGE SCALE GENOMIC DNA]</scope>
    <source>
        <strain evidence="12 13">M27-SA2</strain>
    </source>
</reference>
<evidence type="ECO:0000313" key="12">
    <source>
        <dbReference type="EMBL" id="ALG82244.1"/>
    </source>
</evidence>
<dbReference type="Proteomes" id="UP000060390">
    <property type="component" value="Chromosome"/>
</dbReference>
<dbReference type="GO" id="GO:0008984">
    <property type="term" value="F:protein-glutamate methylesterase activity"/>
    <property type="evidence" value="ECO:0007669"/>
    <property type="project" value="UniProtKB-UniRule"/>
</dbReference>
<evidence type="ECO:0000259" key="9">
    <source>
        <dbReference type="PROSITE" id="PS50110"/>
    </source>
</evidence>
<dbReference type="EC" id="3.1.1.61" evidence="5"/>
<protein>
    <recommendedName>
        <fullName evidence="5">Protein-glutamate methylesterase/protein-glutamine glutaminase</fullName>
        <ecNumber evidence="5">3.1.1.61</ecNumber>
        <ecNumber evidence="5">3.5.1.44</ecNumber>
    </recommendedName>
</protein>
<evidence type="ECO:0000256" key="4">
    <source>
        <dbReference type="ARBA" id="ARBA00048267"/>
    </source>
</evidence>
<dbReference type="Pfam" id="PF01339">
    <property type="entry name" value="CheB_methylest"/>
    <property type="match status" value="1"/>
</dbReference>
<feature type="region of interest" description="Disordered" evidence="8">
    <location>
        <begin position="128"/>
        <end position="156"/>
    </location>
</feature>
<dbReference type="Gene3D" id="3.40.50.2300">
    <property type="match status" value="1"/>
</dbReference>
<dbReference type="CDD" id="cd16432">
    <property type="entry name" value="CheB_Rec"/>
    <property type="match status" value="1"/>
</dbReference>
<dbReference type="GO" id="GO:0050568">
    <property type="term" value="F:protein-glutamine glutaminase activity"/>
    <property type="evidence" value="ECO:0007669"/>
    <property type="project" value="UniProtKB-UniRule"/>
</dbReference>
<feature type="modified residue" description="4-aspartylphosphate" evidence="5 7">
    <location>
        <position position="53"/>
    </location>
</feature>
<evidence type="ECO:0000256" key="5">
    <source>
        <dbReference type="HAMAP-Rule" id="MF_00099"/>
    </source>
</evidence>
<comment type="similarity">
    <text evidence="5">Belongs to the CheB family.</text>
</comment>
<comment type="subcellular location">
    <subcellularLocation>
        <location evidence="5">Cytoplasm</location>
    </subcellularLocation>
</comment>
<evidence type="ECO:0000256" key="8">
    <source>
        <dbReference type="SAM" id="MobiDB-lite"/>
    </source>
</evidence>
<dbReference type="InterPro" id="IPR001789">
    <property type="entry name" value="Sig_transdc_resp-reg_receiver"/>
</dbReference>
<dbReference type="GO" id="GO:0006935">
    <property type="term" value="P:chemotaxis"/>
    <property type="evidence" value="ECO:0007669"/>
    <property type="project" value="UniProtKB-UniRule"/>
</dbReference>
<keyword evidence="2 5" id="KW-0145">Chemotaxis</keyword>
<dbReference type="GeneID" id="26010695"/>
<evidence type="ECO:0000256" key="6">
    <source>
        <dbReference type="PROSITE-ProRule" id="PRU00050"/>
    </source>
</evidence>
<dbReference type="HOGENOM" id="CLU_000445_51_0_2"/>
<comment type="catalytic activity">
    <reaction evidence="5">
        <text>L-glutaminyl-[protein] + H2O = L-glutamyl-[protein] + NH4(+)</text>
        <dbReference type="Rhea" id="RHEA:16441"/>
        <dbReference type="Rhea" id="RHEA-COMP:10207"/>
        <dbReference type="Rhea" id="RHEA-COMP:10208"/>
        <dbReference type="ChEBI" id="CHEBI:15377"/>
        <dbReference type="ChEBI" id="CHEBI:28938"/>
        <dbReference type="ChEBI" id="CHEBI:29973"/>
        <dbReference type="ChEBI" id="CHEBI:30011"/>
        <dbReference type="EC" id="3.5.1.44"/>
    </reaction>
</comment>
<dbReference type="PATRIC" id="fig|1604004.4.peg.1431"/>
<name>A0A0F7PCE8_9EURY</name>
<feature type="active site" evidence="5 6">
    <location>
        <position position="292"/>
    </location>
</feature>
<feature type="active site" evidence="5 6">
    <location>
        <position position="168"/>
    </location>
</feature>
<dbReference type="SUPFAM" id="SSF52738">
    <property type="entry name" value="Methylesterase CheB, C-terminal domain"/>
    <property type="match status" value="1"/>
</dbReference>
<organism evidence="11 14">
    <name type="scientific">Halanaeroarchaeum sulfurireducens</name>
    <dbReference type="NCBI Taxonomy" id="1604004"/>
    <lineage>
        <taxon>Archaea</taxon>
        <taxon>Methanobacteriati</taxon>
        <taxon>Methanobacteriota</taxon>
        <taxon>Stenosarchaea group</taxon>
        <taxon>Halobacteria</taxon>
        <taxon>Halobacteriales</taxon>
        <taxon>Halobacteriaceae</taxon>
        <taxon>Halanaeroarchaeum</taxon>
    </lineage>
</organism>
<dbReference type="EC" id="3.5.1.44" evidence="5"/>
<dbReference type="PROSITE" id="PS50122">
    <property type="entry name" value="CHEB"/>
    <property type="match status" value="1"/>
</dbReference>
<keyword evidence="1 5" id="KW-0963">Cytoplasm</keyword>
<dbReference type="Gene3D" id="3.40.50.180">
    <property type="entry name" value="Methylesterase CheB, C-terminal domain"/>
    <property type="match status" value="1"/>
</dbReference>
<gene>
    <name evidence="5 11" type="primary">cheB</name>
    <name evidence="12" type="ORF">HLASA_1351</name>
    <name evidence="11" type="ORF">HLASF_1364</name>
</gene>
<dbReference type="SMART" id="SM00448">
    <property type="entry name" value="REC"/>
    <property type="match status" value="1"/>
</dbReference>
<comment type="domain">
    <text evidence="5">Contains a C-terminal catalytic domain, and an N-terminal region which modulates catalytic activity.</text>
</comment>
<dbReference type="InterPro" id="IPR000673">
    <property type="entry name" value="Sig_transdc_resp-reg_Me-estase"/>
</dbReference>
<reference evidence="13" key="2">
    <citation type="submission" date="2015-05" db="EMBL/GenBank/DDBJ databases">
        <title>Complete genome sequence of Halanaeroarchaeum sulfurireducens type strain M27-SA2, a sulfate-reducer haloarchaeon from marine anoxic lake Medee.</title>
        <authorList>
            <person name="Messina E."/>
            <person name="Kublanov I.V."/>
            <person name="Toshchakov S."/>
            <person name="Arcadi E."/>
            <person name="La Spada G."/>
            <person name="La Cono V."/>
            <person name="Yakimov M.M."/>
        </authorList>
    </citation>
    <scope>NUCLEOTIDE SEQUENCE [LARGE SCALE GENOMIC DNA]</scope>
    <source>
        <strain evidence="13">M27-SA2</strain>
    </source>
</reference>
<comment type="PTM">
    <text evidence="5">Phosphorylated by CheA. Phosphorylation of the N-terminal regulatory domain activates the methylesterase activity.</text>
</comment>
<dbReference type="NCBIfam" id="NF001965">
    <property type="entry name" value="PRK00742.1"/>
    <property type="match status" value="1"/>
</dbReference>
<dbReference type="CDD" id="cd17541">
    <property type="entry name" value="REC_CheB-like"/>
    <property type="match status" value="1"/>
</dbReference>
<dbReference type="PANTHER" id="PTHR42872">
    <property type="entry name" value="PROTEIN-GLUTAMATE METHYLESTERASE/PROTEIN-GLUTAMINE GLUTAMINASE"/>
    <property type="match status" value="1"/>
</dbReference>
<comment type="catalytic activity">
    <reaction evidence="4 5">
        <text>[protein]-L-glutamate 5-O-methyl ester + H2O = L-glutamyl-[protein] + methanol + H(+)</text>
        <dbReference type="Rhea" id="RHEA:23236"/>
        <dbReference type="Rhea" id="RHEA-COMP:10208"/>
        <dbReference type="Rhea" id="RHEA-COMP:10311"/>
        <dbReference type="ChEBI" id="CHEBI:15377"/>
        <dbReference type="ChEBI" id="CHEBI:15378"/>
        <dbReference type="ChEBI" id="CHEBI:17790"/>
        <dbReference type="ChEBI" id="CHEBI:29973"/>
        <dbReference type="ChEBI" id="CHEBI:82795"/>
        <dbReference type="EC" id="3.1.1.61"/>
    </reaction>
</comment>
<dbReference type="InterPro" id="IPR008248">
    <property type="entry name" value="CheB-like"/>
</dbReference>
<dbReference type="InterPro" id="IPR035909">
    <property type="entry name" value="CheB_C"/>
</dbReference>
<dbReference type="HAMAP" id="MF_00099">
    <property type="entry name" value="CheB_chemtxs"/>
    <property type="match status" value="1"/>
</dbReference>
<keyword evidence="14" id="KW-1185">Reference proteome</keyword>
<feature type="domain" description="Response regulatory" evidence="9">
    <location>
        <begin position="3"/>
        <end position="119"/>
    </location>
</feature>
<dbReference type="PIRSF" id="PIRSF000876">
    <property type="entry name" value="RR_chemtxs_CheB"/>
    <property type="match status" value="1"/>
</dbReference>
<reference evidence="11 14" key="1">
    <citation type="journal article" date="2015" name="ISME J.">
        <title>Elemental sulfur and acetate can support life of a novel strictly anaerobic haloarchaeon.</title>
        <authorList>
            <person name="Sorokin D.Y."/>
            <person name="Kublanov I.V."/>
            <person name="Gavrilov S.N."/>
            <person name="Rojo D."/>
            <person name="Roman P."/>
            <person name="Golyshin P.N."/>
            <person name="Slepak V.Z."/>
            <person name="Smedile F."/>
            <person name="Ferrer M."/>
            <person name="Messina E."/>
            <person name="La Cono V."/>
            <person name="Yakimov M.M."/>
        </authorList>
    </citation>
    <scope>NUCLEOTIDE SEQUENCE [LARGE SCALE GENOMIC DNA]</scope>
    <source>
        <strain evidence="11 14">HSR2</strain>
    </source>
</reference>
<evidence type="ECO:0000259" key="10">
    <source>
        <dbReference type="PROSITE" id="PS50122"/>
    </source>
</evidence>
<dbReference type="GO" id="GO:0000156">
    <property type="term" value="F:phosphorelay response regulator activity"/>
    <property type="evidence" value="ECO:0007669"/>
    <property type="project" value="InterPro"/>
</dbReference>
<dbReference type="Pfam" id="PF00072">
    <property type="entry name" value="Response_reg"/>
    <property type="match status" value="1"/>
</dbReference>
<feature type="domain" description="CheB-type methylesterase" evidence="10">
    <location>
        <begin position="156"/>
        <end position="350"/>
    </location>
</feature>
<dbReference type="PANTHER" id="PTHR42872:SF6">
    <property type="entry name" value="PROTEIN-GLUTAMATE METHYLESTERASE_PROTEIN-GLUTAMINE GLUTAMINASE"/>
    <property type="match status" value="1"/>
</dbReference>
<sequence>MIRALVVDDSHFMRTVISDILEDGGIEVVDQGANGREAVRLVEEHDPDVVTMDVEMPEMNGIEAVETIMERHPVPIMMLSALTTDGADATLEALDKGAVDAFAKPGGTITTDMSSHDEELVSRVEAVANADPTARPPTTRESGTTTTSPADASGEEYLDDPTLVIGASTGGPNVVEAVLASLPGEADFRVLVVQHMPDAFTARFAKRLDAKSAYEVREATDGERIGGGEALVAKGNHHLVVSGYSNGRLRVKLEQSDPVHSVRPAIDVTMESVAERVHDPITGVLLTGMGADGSAGAVAIDEAGGSVLVQDEETSAVFGIPARAIETGCVDAVLPEEEIVDGILDTVRSDT</sequence>
<dbReference type="Proteomes" id="UP000069906">
    <property type="component" value="Chromosome"/>
</dbReference>
<dbReference type="RefSeq" id="WP_050048563.1">
    <property type="nucleotide sequence ID" value="NZ_CP008874.1"/>
</dbReference>
<dbReference type="KEGG" id="hsu:HLASF_1364"/>
<proteinExistence type="inferred from homology"/>
<evidence type="ECO:0000256" key="3">
    <source>
        <dbReference type="ARBA" id="ARBA00022801"/>
    </source>
</evidence>
<dbReference type="OrthoDB" id="2857at2157"/>
<feature type="active site" evidence="5 6">
    <location>
        <position position="195"/>
    </location>
</feature>
<dbReference type="InterPro" id="IPR011006">
    <property type="entry name" value="CheY-like_superfamily"/>
</dbReference>
<evidence type="ECO:0000256" key="1">
    <source>
        <dbReference type="ARBA" id="ARBA00022490"/>
    </source>
</evidence>
<evidence type="ECO:0000256" key="2">
    <source>
        <dbReference type="ARBA" id="ARBA00022500"/>
    </source>
</evidence>
<dbReference type="AlphaFoldDB" id="A0A0F7PCE8"/>
<dbReference type="GO" id="GO:0005737">
    <property type="term" value="C:cytoplasm"/>
    <property type="evidence" value="ECO:0007669"/>
    <property type="project" value="UniProtKB-SubCell"/>
</dbReference>
<feature type="compositionally biased region" description="Low complexity" evidence="8">
    <location>
        <begin position="136"/>
        <end position="149"/>
    </location>
</feature>
<dbReference type="STRING" id="1604004.HLASA_1351"/>
<dbReference type="PROSITE" id="PS50110">
    <property type="entry name" value="RESPONSE_REGULATORY"/>
    <property type="match status" value="1"/>
</dbReference>
<evidence type="ECO:0000313" key="11">
    <source>
        <dbReference type="EMBL" id="AKH97850.1"/>
    </source>
</evidence>
<dbReference type="EMBL" id="CP008874">
    <property type="protein sequence ID" value="AKH97850.1"/>
    <property type="molecule type" value="Genomic_DNA"/>
</dbReference>
<comment type="function">
    <text evidence="5">Involved in chemotaxis. Part of a chemotaxis signal transduction system that modulates chemotaxis in response to various stimuli. Catalyzes the demethylation of specific methylglutamate residues introduced into the chemoreceptors (methyl-accepting chemotaxis proteins or MCP) by CheR. Also mediates the irreversible deamidation of specific glutamine residues to glutamic acid.</text>
</comment>
<evidence type="ECO:0000256" key="7">
    <source>
        <dbReference type="PROSITE-ProRule" id="PRU00169"/>
    </source>
</evidence>
<evidence type="ECO:0000313" key="14">
    <source>
        <dbReference type="Proteomes" id="UP000069906"/>
    </source>
</evidence>
<keyword evidence="5 7" id="KW-0597">Phosphoprotein</keyword>
<keyword evidence="3 5" id="KW-0378">Hydrolase</keyword>